<keyword evidence="2" id="KW-0639">Primosome</keyword>
<dbReference type="InterPro" id="IPR020588">
    <property type="entry name" value="RecA_ATP-bd"/>
</dbReference>
<keyword evidence="7" id="KW-0067">ATP-binding</keyword>
<keyword evidence="4" id="KW-0547">Nucleotide-binding</keyword>
<dbReference type="Pfam" id="PF03796">
    <property type="entry name" value="DnaB_C"/>
    <property type="match status" value="1"/>
</dbReference>
<evidence type="ECO:0000256" key="11">
    <source>
        <dbReference type="ARBA" id="ARBA00048954"/>
    </source>
</evidence>
<evidence type="ECO:0000256" key="10">
    <source>
        <dbReference type="ARBA" id="ARBA00044969"/>
    </source>
</evidence>
<keyword evidence="6 14" id="KW-0347">Helicase</keyword>
<evidence type="ECO:0000256" key="1">
    <source>
        <dbReference type="ARBA" id="ARBA00008428"/>
    </source>
</evidence>
<accession>A0ABS4E7W2</accession>
<dbReference type="PANTHER" id="PTHR30153">
    <property type="entry name" value="REPLICATIVE DNA HELICASE DNAB"/>
    <property type="match status" value="1"/>
</dbReference>
<comment type="similarity">
    <text evidence="1">Belongs to the helicase family. DnaB subfamily.</text>
</comment>
<dbReference type="SMART" id="SM00382">
    <property type="entry name" value="AAA"/>
    <property type="match status" value="1"/>
</dbReference>
<feature type="domain" description="SF4 helicase" evidence="13">
    <location>
        <begin position="165"/>
        <end position="426"/>
    </location>
</feature>
<keyword evidence="15" id="KW-1185">Reference proteome</keyword>
<keyword evidence="8" id="KW-0238">DNA-binding</keyword>
<evidence type="ECO:0000256" key="8">
    <source>
        <dbReference type="ARBA" id="ARBA00023125"/>
    </source>
</evidence>
<comment type="catalytic activity">
    <reaction evidence="11">
        <text>ATP + H2O = ADP + phosphate + H(+)</text>
        <dbReference type="Rhea" id="RHEA:13065"/>
        <dbReference type="ChEBI" id="CHEBI:15377"/>
        <dbReference type="ChEBI" id="CHEBI:15378"/>
        <dbReference type="ChEBI" id="CHEBI:30616"/>
        <dbReference type="ChEBI" id="CHEBI:43474"/>
        <dbReference type="ChEBI" id="CHEBI:456216"/>
        <dbReference type="EC" id="5.6.2.3"/>
    </reaction>
</comment>
<organism evidence="14 15">
    <name type="scientific">Metaclostridioides mangenotii</name>
    <dbReference type="NCBI Taxonomy" id="1540"/>
    <lineage>
        <taxon>Bacteria</taxon>
        <taxon>Bacillati</taxon>
        <taxon>Bacillota</taxon>
        <taxon>Clostridia</taxon>
        <taxon>Peptostreptococcales</taxon>
        <taxon>Peptostreptococcaceae</taxon>
        <taxon>Metaclostridioides</taxon>
    </lineage>
</organism>
<dbReference type="Gene3D" id="3.40.50.300">
    <property type="entry name" value="P-loop containing nucleotide triphosphate hydrolases"/>
    <property type="match status" value="1"/>
</dbReference>
<evidence type="ECO:0000256" key="7">
    <source>
        <dbReference type="ARBA" id="ARBA00022840"/>
    </source>
</evidence>
<proteinExistence type="inferred from homology"/>
<evidence type="ECO:0000256" key="2">
    <source>
        <dbReference type="ARBA" id="ARBA00022515"/>
    </source>
</evidence>
<dbReference type="EC" id="5.6.2.3" evidence="10"/>
<reference evidence="14 15" key="1">
    <citation type="submission" date="2021-03" db="EMBL/GenBank/DDBJ databases">
        <title>Genomic Encyclopedia of Type Strains, Phase IV (KMG-IV): sequencing the most valuable type-strain genomes for metagenomic binning, comparative biology and taxonomic classification.</title>
        <authorList>
            <person name="Goeker M."/>
        </authorList>
    </citation>
    <scope>NUCLEOTIDE SEQUENCE [LARGE SCALE GENOMIC DNA]</scope>
    <source>
        <strain evidence="14 15">DSM 1289</strain>
    </source>
</reference>
<feature type="domain" description="RecA family profile 1" evidence="12">
    <location>
        <begin position="168"/>
        <end position="351"/>
    </location>
</feature>
<keyword evidence="5" id="KW-0378">Hydrolase</keyword>
<dbReference type="PROSITE" id="PS51199">
    <property type="entry name" value="SF4_HELICASE"/>
    <property type="match status" value="1"/>
</dbReference>
<dbReference type="PANTHER" id="PTHR30153:SF2">
    <property type="entry name" value="REPLICATIVE DNA HELICASE"/>
    <property type="match status" value="1"/>
</dbReference>
<dbReference type="InterPro" id="IPR036185">
    <property type="entry name" value="DNA_heli_DnaB-like_N_sf"/>
</dbReference>
<comment type="caution">
    <text evidence="14">The sequence shown here is derived from an EMBL/GenBank/DDBJ whole genome shotgun (WGS) entry which is preliminary data.</text>
</comment>
<dbReference type="GO" id="GO:0004386">
    <property type="term" value="F:helicase activity"/>
    <property type="evidence" value="ECO:0007669"/>
    <property type="project" value="UniProtKB-KW"/>
</dbReference>
<dbReference type="InterPro" id="IPR003593">
    <property type="entry name" value="AAA+_ATPase"/>
</dbReference>
<evidence type="ECO:0000256" key="6">
    <source>
        <dbReference type="ARBA" id="ARBA00022806"/>
    </source>
</evidence>
<keyword evidence="9" id="KW-0413">Isomerase</keyword>
<evidence type="ECO:0000259" key="13">
    <source>
        <dbReference type="PROSITE" id="PS51199"/>
    </source>
</evidence>
<evidence type="ECO:0000313" key="15">
    <source>
        <dbReference type="Proteomes" id="UP000767291"/>
    </source>
</evidence>
<dbReference type="Gene3D" id="1.10.860.10">
    <property type="entry name" value="DNAb Helicase, Chain A"/>
    <property type="match status" value="1"/>
</dbReference>
<dbReference type="InterPro" id="IPR027417">
    <property type="entry name" value="P-loop_NTPase"/>
</dbReference>
<evidence type="ECO:0000256" key="4">
    <source>
        <dbReference type="ARBA" id="ARBA00022741"/>
    </source>
</evidence>
<protein>
    <recommendedName>
        <fullName evidence="10">DNA 5'-3' helicase</fullName>
        <ecNumber evidence="10">5.6.2.3</ecNumber>
    </recommendedName>
</protein>
<dbReference type="Pfam" id="PF00772">
    <property type="entry name" value="DnaB"/>
    <property type="match status" value="1"/>
</dbReference>
<dbReference type="InterPro" id="IPR007694">
    <property type="entry name" value="DNA_helicase_DnaB-like_C"/>
</dbReference>
<dbReference type="PROSITE" id="PS50162">
    <property type="entry name" value="RECA_2"/>
    <property type="match status" value="1"/>
</dbReference>
<evidence type="ECO:0000256" key="9">
    <source>
        <dbReference type="ARBA" id="ARBA00023235"/>
    </source>
</evidence>
<dbReference type="Proteomes" id="UP000767291">
    <property type="component" value="Unassembled WGS sequence"/>
</dbReference>
<dbReference type="EMBL" id="JAGGJX010000001">
    <property type="protein sequence ID" value="MBP1854030.1"/>
    <property type="molecule type" value="Genomic_DNA"/>
</dbReference>
<dbReference type="RefSeq" id="WP_209455616.1">
    <property type="nucleotide sequence ID" value="NZ_BAAACS010000017.1"/>
</dbReference>
<dbReference type="SUPFAM" id="SSF52540">
    <property type="entry name" value="P-loop containing nucleoside triphosphate hydrolases"/>
    <property type="match status" value="1"/>
</dbReference>
<evidence type="ECO:0000259" key="12">
    <source>
        <dbReference type="PROSITE" id="PS50162"/>
    </source>
</evidence>
<sequence length="447" mass="50967">MINSNREEPHNLEAEQSVLGAMLLNKEIVNIASNKLKIHYFFSKSHQIIFESMVNIHNDNMPIDMVTISEDLKNRELLDQIGGIGYLTRLSTVVPTISNANYYINIILDKYISREGIRELNEIIEKLYLGKLKDVRNDFDSFKSLISNNGSAESRYINASNVKRRRDSNRFISTGFKALDSLLSGGFKSTSLTILTGDPGSGKSTIINQMIAESISNNFKCLLYSGELPASDLMLWFKRTVANEYHLVERVSMSGNKYKDINDYCWDLISDWIKDKLFIYDDDIIADKKNILETIENLVLKKDVKLFVLDNLMTMNIGDDQKQYREQKQLCLSLKQLAKKYGLAIVLVAHPKKPMGDNKPSMFDVSGASEIVNSADTVLRIVRPKEDIEGSKILLLKNRWGGVTNKAIKISFDLDRKRYYTDGSELIKDYGYDLNKKFVQAEINSPF</sequence>
<keyword evidence="3" id="KW-0235">DNA replication</keyword>
<evidence type="ECO:0000256" key="3">
    <source>
        <dbReference type="ARBA" id="ARBA00022705"/>
    </source>
</evidence>
<evidence type="ECO:0000256" key="5">
    <source>
        <dbReference type="ARBA" id="ARBA00022801"/>
    </source>
</evidence>
<dbReference type="InterPro" id="IPR016136">
    <property type="entry name" value="DNA_helicase_N/primase_C"/>
</dbReference>
<evidence type="ECO:0000313" key="14">
    <source>
        <dbReference type="EMBL" id="MBP1854030.1"/>
    </source>
</evidence>
<dbReference type="SUPFAM" id="SSF48024">
    <property type="entry name" value="N-terminal domain of DnaB helicase"/>
    <property type="match status" value="1"/>
</dbReference>
<gene>
    <name evidence="14" type="ORF">J2Z43_000420</name>
</gene>
<name>A0ABS4E7W2_9FIRM</name>
<dbReference type="InterPro" id="IPR007693">
    <property type="entry name" value="DNA_helicase_DnaB-like_N"/>
</dbReference>